<name>A0A8J2KFM5_9HEXA</name>
<organism evidence="8 9">
    <name type="scientific">Allacma fusca</name>
    <dbReference type="NCBI Taxonomy" id="39272"/>
    <lineage>
        <taxon>Eukaryota</taxon>
        <taxon>Metazoa</taxon>
        <taxon>Ecdysozoa</taxon>
        <taxon>Arthropoda</taxon>
        <taxon>Hexapoda</taxon>
        <taxon>Collembola</taxon>
        <taxon>Symphypleona</taxon>
        <taxon>Sminthuridae</taxon>
        <taxon>Allacma</taxon>
    </lineage>
</organism>
<feature type="transmembrane region" description="Helical" evidence="6">
    <location>
        <begin position="471"/>
        <end position="490"/>
    </location>
</feature>
<dbReference type="CDD" id="cd17317">
    <property type="entry name" value="MFS_SLC22"/>
    <property type="match status" value="1"/>
</dbReference>
<dbReference type="EMBL" id="CAJVCH010385435">
    <property type="protein sequence ID" value="CAG7817036.1"/>
    <property type="molecule type" value="Genomic_DNA"/>
</dbReference>
<feature type="transmembrane region" description="Helical" evidence="6">
    <location>
        <begin position="295"/>
        <end position="317"/>
    </location>
</feature>
<dbReference type="OrthoDB" id="2544694at2759"/>
<feature type="transmembrane region" description="Helical" evidence="6">
    <location>
        <begin position="263"/>
        <end position="288"/>
    </location>
</feature>
<evidence type="ECO:0000259" key="7">
    <source>
        <dbReference type="PROSITE" id="PS50850"/>
    </source>
</evidence>
<evidence type="ECO:0000256" key="4">
    <source>
        <dbReference type="ARBA" id="ARBA00023136"/>
    </source>
</evidence>
<dbReference type="InterPro" id="IPR005828">
    <property type="entry name" value="MFS_sugar_transport-like"/>
</dbReference>
<feature type="transmembrane region" description="Helical" evidence="6">
    <location>
        <begin position="531"/>
        <end position="552"/>
    </location>
</feature>
<feature type="domain" description="Major facilitator superfamily (MFS) profile" evidence="7">
    <location>
        <begin position="153"/>
        <end position="584"/>
    </location>
</feature>
<evidence type="ECO:0000313" key="8">
    <source>
        <dbReference type="EMBL" id="CAG7817036.1"/>
    </source>
</evidence>
<evidence type="ECO:0000256" key="1">
    <source>
        <dbReference type="ARBA" id="ARBA00004141"/>
    </source>
</evidence>
<evidence type="ECO:0000256" key="5">
    <source>
        <dbReference type="SAM" id="MobiDB-lite"/>
    </source>
</evidence>
<sequence length="614" mass="68953">MTGGSRKGILRHVEPPDNNEENEVGRTSQENRSFPPVASIPERLPTRAFNVINPSSSSRRVDLDDLFPYIGEYGKYQKLLTWLIVLPACIPCGLQGFNQLFMADDLPHWCRLPQILHQRTNFTLDQLKRLALPQDPKTNGTSQCTIRSLNWTLLVEDGMKDFEEMLDVALDTDDMVSPCLEGWDYDMTQVTSSIVSDFDLVCGKEIYPTIALFLVNVGGLFGVFLFGLLSDIIGRKLAFFACLTFEMIGGVGCVFARDFWVWTFFRVITGVTVPAIYQIPFIICLELVGPSYRAFVTVMTSLFYVAGLMLLPLIAWLERDWRIMSLYTTVPFSLYYIYFWFLPESPRWLLAQKRVKEALKILEALAQVNGKKLPTHLVDRIGFEDRRQGKDSAGSRHTKGILDLFRTPNLRLKTLLLTLCWFANCTVYVGLSYYGPALGDNPYFSFFLGSAIELPGYILCWIVMDRCGRRGPLSFCMIFGGIFASATCLLPEDSTTLLMTFYLISKFGISASYLIIYPFAGELYPTEVRGLGLGFSAYIGGIGICCIPLINYLGRTNLVLPLIVMGAVSVVGGLAGLRLPDTLNAPLPQTVEEGEEFGKKFTWRDCIRCSGPER</sequence>
<dbReference type="Pfam" id="PF00083">
    <property type="entry name" value="Sugar_tr"/>
    <property type="match status" value="1"/>
</dbReference>
<evidence type="ECO:0000256" key="3">
    <source>
        <dbReference type="ARBA" id="ARBA00022989"/>
    </source>
</evidence>
<protein>
    <recommendedName>
        <fullName evidence="7">Major facilitator superfamily (MFS) profile domain-containing protein</fullName>
    </recommendedName>
</protein>
<evidence type="ECO:0000256" key="6">
    <source>
        <dbReference type="SAM" id="Phobius"/>
    </source>
</evidence>
<feature type="transmembrane region" description="Helical" evidence="6">
    <location>
        <begin position="414"/>
        <end position="431"/>
    </location>
</feature>
<proteinExistence type="predicted"/>
<keyword evidence="9" id="KW-1185">Reference proteome</keyword>
<dbReference type="PROSITE" id="PS50850">
    <property type="entry name" value="MFS"/>
    <property type="match status" value="1"/>
</dbReference>
<evidence type="ECO:0000256" key="2">
    <source>
        <dbReference type="ARBA" id="ARBA00022692"/>
    </source>
</evidence>
<gene>
    <name evidence="8" type="ORF">AFUS01_LOCUS27624</name>
</gene>
<feature type="transmembrane region" description="Helical" evidence="6">
    <location>
        <begin position="206"/>
        <end position="230"/>
    </location>
</feature>
<accession>A0A8J2KFM5</accession>
<keyword evidence="4 6" id="KW-0472">Membrane</keyword>
<feature type="transmembrane region" description="Helical" evidence="6">
    <location>
        <begin position="237"/>
        <end position="257"/>
    </location>
</feature>
<reference evidence="8" key="1">
    <citation type="submission" date="2021-06" db="EMBL/GenBank/DDBJ databases">
        <authorList>
            <person name="Hodson N. C."/>
            <person name="Mongue J. A."/>
            <person name="Jaron S. K."/>
        </authorList>
    </citation>
    <scope>NUCLEOTIDE SEQUENCE</scope>
</reference>
<comment type="caution">
    <text evidence="8">The sequence shown here is derived from an EMBL/GenBank/DDBJ whole genome shotgun (WGS) entry which is preliminary data.</text>
</comment>
<dbReference type="PANTHER" id="PTHR24064">
    <property type="entry name" value="SOLUTE CARRIER FAMILY 22 MEMBER"/>
    <property type="match status" value="1"/>
</dbReference>
<dbReference type="Proteomes" id="UP000708208">
    <property type="component" value="Unassembled WGS sequence"/>
</dbReference>
<feature type="transmembrane region" description="Helical" evidence="6">
    <location>
        <begin position="443"/>
        <end position="464"/>
    </location>
</feature>
<comment type="subcellular location">
    <subcellularLocation>
        <location evidence="1">Membrane</location>
        <topology evidence="1">Multi-pass membrane protein</topology>
    </subcellularLocation>
</comment>
<evidence type="ECO:0000313" key="9">
    <source>
        <dbReference type="Proteomes" id="UP000708208"/>
    </source>
</evidence>
<feature type="transmembrane region" description="Helical" evidence="6">
    <location>
        <begin position="496"/>
        <end position="519"/>
    </location>
</feature>
<dbReference type="GO" id="GO:0022857">
    <property type="term" value="F:transmembrane transporter activity"/>
    <property type="evidence" value="ECO:0007669"/>
    <property type="project" value="InterPro"/>
</dbReference>
<dbReference type="AlphaFoldDB" id="A0A8J2KFM5"/>
<feature type="transmembrane region" description="Helical" evidence="6">
    <location>
        <begin position="323"/>
        <end position="342"/>
    </location>
</feature>
<keyword evidence="2 6" id="KW-0812">Transmembrane</keyword>
<dbReference type="InterPro" id="IPR020846">
    <property type="entry name" value="MFS_dom"/>
</dbReference>
<keyword evidence="3 6" id="KW-1133">Transmembrane helix</keyword>
<feature type="region of interest" description="Disordered" evidence="5">
    <location>
        <begin position="1"/>
        <end position="39"/>
    </location>
</feature>
<feature type="transmembrane region" description="Helical" evidence="6">
    <location>
        <begin position="558"/>
        <end position="577"/>
    </location>
</feature>
<dbReference type="GO" id="GO:0016020">
    <property type="term" value="C:membrane"/>
    <property type="evidence" value="ECO:0007669"/>
    <property type="project" value="UniProtKB-SubCell"/>
</dbReference>